<evidence type="ECO:0000256" key="10">
    <source>
        <dbReference type="ARBA" id="ARBA00023316"/>
    </source>
</evidence>
<keyword evidence="6 11" id="KW-0133">Cell shape</keyword>
<dbReference type="EC" id="2.4.99.28" evidence="11"/>
<dbReference type="HAMAP" id="MF_00766">
    <property type="entry name" value="PGT_MtgA"/>
    <property type="match status" value="1"/>
</dbReference>
<reference evidence="13 14" key="1">
    <citation type="submission" date="2018-06" db="EMBL/GenBank/DDBJ databases">
        <title>Genomic Encyclopedia of Archaeal and Bacterial Type Strains, Phase II (KMG-II): from individual species to whole genera.</title>
        <authorList>
            <person name="Goeker M."/>
        </authorList>
    </citation>
    <scope>NUCLEOTIDE SEQUENCE [LARGE SCALE GENOMIC DNA]</scope>
    <source>
        <strain evidence="13 14">DSM 19830</strain>
    </source>
</reference>
<dbReference type="GO" id="GO:0009274">
    <property type="term" value="C:peptidoglycan-based cell wall"/>
    <property type="evidence" value="ECO:0007669"/>
    <property type="project" value="InterPro"/>
</dbReference>
<keyword evidence="9 11" id="KW-0472">Membrane</keyword>
<dbReference type="UniPathway" id="UPA00219"/>
<evidence type="ECO:0000256" key="4">
    <source>
        <dbReference type="ARBA" id="ARBA00022679"/>
    </source>
</evidence>
<sequence>MKIFRWLWRLIWKTLLWFFVLSIGLTLLYRFVPVPITPLMVIRVFEQAFDSEKEVRLSKDWVPISEISKHAPQAVYASEDQKFLDHHGFDFEAMEKAWENNKKDKRVKGASTITQQTVKNVFLWQSRTYLRKGLEAYFTVLVELMWPKERIMEVYLNVIEMGDGIYGIEAASQEYFTKPAAKLSRNQAALIAAVLPNPRRWSPAKPTPYIIGRQAWILRQMNNLAPIGMGIEP</sequence>
<evidence type="ECO:0000256" key="7">
    <source>
        <dbReference type="ARBA" id="ARBA00022984"/>
    </source>
</evidence>
<keyword evidence="14" id="KW-1185">Reference proteome</keyword>
<evidence type="ECO:0000313" key="14">
    <source>
        <dbReference type="Proteomes" id="UP000248882"/>
    </source>
</evidence>
<evidence type="ECO:0000256" key="9">
    <source>
        <dbReference type="ARBA" id="ARBA00023136"/>
    </source>
</evidence>
<gene>
    <name evidence="11" type="primary">mtgA</name>
    <name evidence="13" type="ORF">LV85_00219</name>
</gene>
<comment type="subcellular location">
    <subcellularLocation>
        <location evidence="11">Cell membrane</location>
        <topology evidence="11">Single-pass membrane protein</topology>
    </subcellularLocation>
</comment>
<dbReference type="PANTHER" id="PTHR30400">
    <property type="entry name" value="MONOFUNCTIONAL BIOSYNTHETIC PEPTIDOGLYCAN TRANSGLYCOSYLASE"/>
    <property type="match status" value="1"/>
</dbReference>
<evidence type="ECO:0000256" key="1">
    <source>
        <dbReference type="ARBA" id="ARBA00022475"/>
    </source>
</evidence>
<protein>
    <recommendedName>
        <fullName evidence="11">Biosynthetic peptidoglycan transglycosylase</fullName>
        <ecNumber evidence="11">2.4.99.28</ecNumber>
    </recommendedName>
    <alternativeName>
        <fullName evidence="11">Glycan polymerase</fullName>
    </alternativeName>
    <alternativeName>
        <fullName evidence="11">Peptidoglycan glycosyltransferase MtgA</fullName>
        <shortName evidence="11">PGT</shortName>
    </alternativeName>
</protein>
<dbReference type="InterPro" id="IPR001264">
    <property type="entry name" value="Glyco_trans_51"/>
</dbReference>
<keyword evidence="10 11" id="KW-0961">Cell wall biogenesis/degradation</keyword>
<keyword evidence="2" id="KW-0997">Cell inner membrane</keyword>
<comment type="pathway">
    <text evidence="11">Cell wall biogenesis; peptidoglycan biosynthesis.</text>
</comment>
<dbReference type="NCBIfam" id="TIGR02070">
    <property type="entry name" value="mono_pep_trsgly"/>
    <property type="match status" value="1"/>
</dbReference>
<keyword evidence="1 11" id="KW-1003">Cell membrane</keyword>
<dbReference type="GO" id="GO:0005886">
    <property type="term" value="C:plasma membrane"/>
    <property type="evidence" value="ECO:0007669"/>
    <property type="project" value="UniProtKB-SubCell"/>
</dbReference>
<comment type="similarity">
    <text evidence="11">Belongs to the glycosyltransferase 51 family.</text>
</comment>
<keyword evidence="7 11" id="KW-0573">Peptidoglycan synthesis</keyword>
<dbReference type="GO" id="GO:0008955">
    <property type="term" value="F:peptidoglycan glycosyltransferase activity"/>
    <property type="evidence" value="ECO:0007669"/>
    <property type="project" value="UniProtKB-UniRule"/>
</dbReference>
<evidence type="ECO:0000259" key="12">
    <source>
        <dbReference type="Pfam" id="PF00912"/>
    </source>
</evidence>
<dbReference type="RefSeq" id="WP_111316322.1">
    <property type="nucleotide sequence ID" value="NZ_QKZT01000001.1"/>
</dbReference>
<keyword evidence="4 11" id="KW-0808">Transferase</keyword>
<dbReference type="InterPro" id="IPR036950">
    <property type="entry name" value="PBP_transglycosylase"/>
</dbReference>
<evidence type="ECO:0000313" key="13">
    <source>
        <dbReference type="EMBL" id="PZX58033.1"/>
    </source>
</evidence>
<dbReference type="SUPFAM" id="SSF53955">
    <property type="entry name" value="Lysozyme-like"/>
    <property type="match status" value="1"/>
</dbReference>
<dbReference type="Gene3D" id="1.10.3810.10">
    <property type="entry name" value="Biosynthetic peptidoglycan transglycosylase-like"/>
    <property type="match status" value="1"/>
</dbReference>
<dbReference type="GO" id="GO:0009252">
    <property type="term" value="P:peptidoglycan biosynthetic process"/>
    <property type="evidence" value="ECO:0007669"/>
    <property type="project" value="UniProtKB-UniRule"/>
</dbReference>
<evidence type="ECO:0000256" key="3">
    <source>
        <dbReference type="ARBA" id="ARBA00022676"/>
    </source>
</evidence>
<evidence type="ECO:0000256" key="8">
    <source>
        <dbReference type="ARBA" id="ARBA00022989"/>
    </source>
</evidence>
<feature type="domain" description="Glycosyl transferase family 51" evidence="12">
    <location>
        <begin position="56"/>
        <end position="221"/>
    </location>
</feature>
<comment type="catalytic activity">
    <reaction evidence="11">
        <text>[GlcNAc-(1-&gt;4)-Mur2Ac(oyl-L-Ala-gamma-D-Glu-L-Lys-D-Ala-D-Ala)](n)-di-trans,octa-cis-undecaprenyl diphosphate + beta-D-GlcNAc-(1-&gt;4)-Mur2Ac(oyl-L-Ala-gamma-D-Glu-L-Lys-D-Ala-D-Ala)-di-trans,octa-cis-undecaprenyl diphosphate = [GlcNAc-(1-&gt;4)-Mur2Ac(oyl-L-Ala-gamma-D-Glu-L-Lys-D-Ala-D-Ala)](n+1)-di-trans,octa-cis-undecaprenyl diphosphate + di-trans,octa-cis-undecaprenyl diphosphate + H(+)</text>
        <dbReference type="Rhea" id="RHEA:23708"/>
        <dbReference type="Rhea" id="RHEA-COMP:9602"/>
        <dbReference type="Rhea" id="RHEA-COMP:9603"/>
        <dbReference type="ChEBI" id="CHEBI:15378"/>
        <dbReference type="ChEBI" id="CHEBI:58405"/>
        <dbReference type="ChEBI" id="CHEBI:60033"/>
        <dbReference type="ChEBI" id="CHEBI:78435"/>
        <dbReference type="EC" id="2.4.99.28"/>
    </reaction>
</comment>
<comment type="function">
    <text evidence="11">Peptidoglycan polymerase that catalyzes glycan chain elongation from lipid-linked precursors.</text>
</comment>
<dbReference type="GO" id="GO:0071555">
    <property type="term" value="P:cell wall organization"/>
    <property type="evidence" value="ECO:0007669"/>
    <property type="project" value="UniProtKB-KW"/>
</dbReference>
<dbReference type="GO" id="GO:0016763">
    <property type="term" value="F:pentosyltransferase activity"/>
    <property type="evidence" value="ECO:0007669"/>
    <property type="project" value="InterPro"/>
</dbReference>
<dbReference type="AlphaFoldDB" id="A0A2W7RAJ8"/>
<proteinExistence type="inferred from homology"/>
<dbReference type="InterPro" id="IPR023346">
    <property type="entry name" value="Lysozyme-like_dom_sf"/>
</dbReference>
<dbReference type="GO" id="GO:0008360">
    <property type="term" value="P:regulation of cell shape"/>
    <property type="evidence" value="ECO:0007669"/>
    <property type="project" value="UniProtKB-KW"/>
</dbReference>
<dbReference type="EMBL" id="QKZT01000001">
    <property type="protein sequence ID" value="PZX58033.1"/>
    <property type="molecule type" value="Genomic_DNA"/>
</dbReference>
<dbReference type="Pfam" id="PF00912">
    <property type="entry name" value="Transgly"/>
    <property type="match status" value="1"/>
</dbReference>
<keyword evidence="5 11" id="KW-0812">Transmembrane</keyword>
<dbReference type="Proteomes" id="UP000248882">
    <property type="component" value="Unassembled WGS sequence"/>
</dbReference>
<evidence type="ECO:0000256" key="2">
    <source>
        <dbReference type="ARBA" id="ARBA00022519"/>
    </source>
</evidence>
<keyword evidence="3 11" id="KW-0328">Glycosyltransferase</keyword>
<comment type="caution">
    <text evidence="13">The sequence shown here is derived from an EMBL/GenBank/DDBJ whole genome shotgun (WGS) entry which is preliminary data.</text>
</comment>
<keyword evidence="8 11" id="KW-1133">Transmembrane helix</keyword>
<dbReference type="OrthoDB" id="9766909at2"/>
<dbReference type="PANTHER" id="PTHR30400:SF0">
    <property type="entry name" value="BIOSYNTHETIC PEPTIDOGLYCAN TRANSGLYCOSYLASE"/>
    <property type="match status" value="1"/>
</dbReference>
<name>A0A2W7RAJ8_9BACT</name>
<organism evidence="13 14">
    <name type="scientific">Algoriphagus chordae</name>
    <dbReference type="NCBI Taxonomy" id="237019"/>
    <lineage>
        <taxon>Bacteria</taxon>
        <taxon>Pseudomonadati</taxon>
        <taxon>Bacteroidota</taxon>
        <taxon>Cytophagia</taxon>
        <taxon>Cytophagales</taxon>
        <taxon>Cyclobacteriaceae</taxon>
        <taxon>Algoriphagus</taxon>
    </lineage>
</organism>
<dbReference type="InterPro" id="IPR011812">
    <property type="entry name" value="Pep_trsgly"/>
</dbReference>
<evidence type="ECO:0000256" key="6">
    <source>
        <dbReference type="ARBA" id="ARBA00022960"/>
    </source>
</evidence>
<accession>A0A2W7RAJ8</accession>
<evidence type="ECO:0000256" key="11">
    <source>
        <dbReference type="HAMAP-Rule" id="MF_00766"/>
    </source>
</evidence>
<evidence type="ECO:0000256" key="5">
    <source>
        <dbReference type="ARBA" id="ARBA00022692"/>
    </source>
</evidence>